<organism evidence="10 11">
    <name type="scientific">Liquidambar formosana</name>
    <name type="common">Formosan gum</name>
    <dbReference type="NCBI Taxonomy" id="63359"/>
    <lineage>
        <taxon>Eukaryota</taxon>
        <taxon>Viridiplantae</taxon>
        <taxon>Streptophyta</taxon>
        <taxon>Embryophyta</taxon>
        <taxon>Tracheophyta</taxon>
        <taxon>Spermatophyta</taxon>
        <taxon>Magnoliopsida</taxon>
        <taxon>eudicotyledons</taxon>
        <taxon>Gunneridae</taxon>
        <taxon>Pentapetalae</taxon>
        <taxon>Saxifragales</taxon>
        <taxon>Altingiaceae</taxon>
        <taxon>Liquidambar</taxon>
    </lineage>
</organism>
<name>A0AAP0WYG3_LIQFO</name>
<dbReference type="SMART" id="SM00369">
    <property type="entry name" value="LRR_TYP"/>
    <property type="match status" value="2"/>
</dbReference>
<protein>
    <recommendedName>
        <fullName evidence="9">Protein kinase domain-containing protein</fullName>
    </recommendedName>
</protein>
<dbReference type="InterPro" id="IPR024788">
    <property type="entry name" value="Malectin-like_Carb-bd_dom"/>
</dbReference>
<evidence type="ECO:0000256" key="7">
    <source>
        <dbReference type="ARBA" id="ARBA00023136"/>
    </source>
</evidence>
<dbReference type="PROSITE" id="PS50011">
    <property type="entry name" value="PROTEIN_KINASE_DOM"/>
    <property type="match status" value="1"/>
</dbReference>
<dbReference type="InterPro" id="IPR001611">
    <property type="entry name" value="Leu-rich_rpt"/>
</dbReference>
<dbReference type="Pfam" id="PF12819">
    <property type="entry name" value="Malectin_like"/>
    <property type="match status" value="1"/>
</dbReference>
<dbReference type="InterPro" id="IPR000719">
    <property type="entry name" value="Prot_kinase_dom"/>
</dbReference>
<dbReference type="InterPro" id="IPR032675">
    <property type="entry name" value="LRR_dom_sf"/>
</dbReference>
<dbReference type="SMART" id="SM00220">
    <property type="entry name" value="S_TKc"/>
    <property type="match status" value="1"/>
</dbReference>
<evidence type="ECO:0000256" key="6">
    <source>
        <dbReference type="ARBA" id="ARBA00022989"/>
    </source>
</evidence>
<keyword evidence="5" id="KW-0677">Repeat</keyword>
<evidence type="ECO:0000256" key="2">
    <source>
        <dbReference type="ARBA" id="ARBA00022614"/>
    </source>
</evidence>
<keyword evidence="4" id="KW-0732">Signal</keyword>
<dbReference type="GO" id="GO:0016020">
    <property type="term" value="C:membrane"/>
    <property type="evidence" value="ECO:0007669"/>
    <property type="project" value="UniProtKB-SubCell"/>
</dbReference>
<evidence type="ECO:0000259" key="9">
    <source>
        <dbReference type="PROSITE" id="PS50011"/>
    </source>
</evidence>
<accession>A0AAP0WYG3</accession>
<dbReference type="PANTHER" id="PTHR45631:SF206">
    <property type="entry name" value="PROTEIN KINASE DOMAIN-CONTAINING PROTEIN"/>
    <property type="match status" value="1"/>
</dbReference>
<dbReference type="FunFam" id="3.80.10.10:FF:000129">
    <property type="entry name" value="Leucine-rich repeat receptor-like kinase"/>
    <property type="match status" value="1"/>
</dbReference>
<keyword evidence="11" id="KW-1185">Reference proteome</keyword>
<keyword evidence="2" id="KW-0433">Leucine-rich repeat</keyword>
<sequence length="540" mass="60519">MFACTLLRYRDDGYDRIWLPYNMPNCVPFDTPLPIDTLGETEFDLPSKVMSTAVKPINGNDSLHLEFDTGDPSLVFYVYMHFAELEKLQGNQFREFKIELNHKPWIGNSVVPIYLNSTTVNSTEPMRGPELRFSIHKTPKATLPPILNAIEVYIVKEFFYKPTHREDVNALMEINSSYARDKNWQGDPCLPLPPWDGLECSYDGYNPPSIMSLNLSSRGLTGKISPSLSKLKSLQYLDLSNNSLTGSLPEALSELPLLKVLNLSGNKLSGSVPPGLVGRQNNGLTLSVEQNPDLCPSAPCKNKKTNFVVPLIVATASLLVILLALVIFWRYKREKKGLEYLHHGCKPPIIHRDVKTSNILLSENLQAKLGDFGFSKFFPVESESHLSTSVVGTPGYLDPEYYFSNRLTEKSDVYSFGVVILELITGRPAIIKGYENTHIVEWVSPILSSGDIRSIVDPRLQGNFDTNSVWKAMETAMACVSPTSIQRPTMNHVLIELKECTEIEMAWDQTGRMEGKVMKSFDSFETNPVGLETKMGPKAR</sequence>
<reference evidence="10 11" key="1">
    <citation type="journal article" date="2024" name="Plant J.">
        <title>Genome sequences and population genomics reveal climatic adaptation and genomic divergence between two closely related sweetgum species.</title>
        <authorList>
            <person name="Xu W.Q."/>
            <person name="Ren C.Q."/>
            <person name="Zhang X.Y."/>
            <person name="Comes H.P."/>
            <person name="Liu X.H."/>
            <person name="Li Y.G."/>
            <person name="Kettle C.J."/>
            <person name="Jalonen R."/>
            <person name="Gaisberger H."/>
            <person name="Ma Y.Z."/>
            <person name="Qiu Y.X."/>
        </authorList>
    </citation>
    <scope>NUCLEOTIDE SEQUENCE [LARGE SCALE GENOMIC DNA]</scope>
    <source>
        <strain evidence="10">Hangzhou</strain>
    </source>
</reference>
<dbReference type="Gene3D" id="1.10.510.10">
    <property type="entry name" value="Transferase(Phosphotransferase) domain 1"/>
    <property type="match status" value="1"/>
</dbReference>
<dbReference type="AlphaFoldDB" id="A0AAP0WYG3"/>
<feature type="transmembrane region" description="Helical" evidence="8">
    <location>
        <begin position="307"/>
        <end position="329"/>
    </location>
</feature>
<evidence type="ECO:0000313" key="11">
    <source>
        <dbReference type="Proteomes" id="UP001415857"/>
    </source>
</evidence>
<evidence type="ECO:0000313" key="10">
    <source>
        <dbReference type="EMBL" id="KAK9281801.1"/>
    </source>
</evidence>
<dbReference type="GO" id="GO:0004672">
    <property type="term" value="F:protein kinase activity"/>
    <property type="evidence" value="ECO:0007669"/>
    <property type="project" value="InterPro"/>
</dbReference>
<evidence type="ECO:0000256" key="5">
    <source>
        <dbReference type="ARBA" id="ARBA00022737"/>
    </source>
</evidence>
<evidence type="ECO:0000256" key="1">
    <source>
        <dbReference type="ARBA" id="ARBA00004167"/>
    </source>
</evidence>
<comment type="subcellular location">
    <subcellularLocation>
        <location evidence="1">Membrane</location>
        <topology evidence="1">Single-pass membrane protein</topology>
    </subcellularLocation>
</comment>
<comment type="caution">
    <text evidence="10">The sequence shown here is derived from an EMBL/GenBank/DDBJ whole genome shotgun (WGS) entry which is preliminary data.</text>
</comment>
<keyword evidence="6 8" id="KW-1133">Transmembrane helix</keyword>
<dbReference type="GO" id="GO:0005524">
    <property type="term" value="F:ATP binding"/>
    <property type="evidence" value="ECO:0007669"/>
    <property type="project" value="InterPro"/>
</dbReference>
<dbReference type="Pfam" id="PF00069">
    <property type="entry name" value="Pkinase"/>
    <property type="match status" value="1"/>
</dbReference>
<proteinExistence type="predicted"/>
<dbReference type="InterPro" id="IPR003591">
    <property type="entry name" value="Leu-rich_rpt_typical-subtyp"/>
</dbReference>
<keyword evidence="7 8" id="KW-0472">Membrane</keyword>
<dbReference type="InterPro" id="IPR008271">
    <property type="entry name" value="Ser/Thr_kinase_AS"/>
</dbReference>
<dbReference type="Proteomes" id="UP001415857">
    <property type="component" value="Unassembled WGS sequence"/>
</dbReference>
<evidence type="ECO:0000256" key="8">
    <source>
        <dbReference type="SAM" id="Phobius"/>
    </source>
</evidence>
<dbReference type="Gene3D" id="3.80.10.10">
    <property type="entry name" value="Ribonuclease Inhibitor"/>
    <property type="match status" value="1"/>
</dbReference>
<dbReference type="InterPro" id="IPR011009">
    <property type="entry name" value="Kinase-like_dom_sf"/>
</dbReference>
<dbReference type="PROSITE" id="PS51450">
    <property type="entry name" value="LRR"/>
    <property type="match status" value="1"/>
</dbReference>
<gene>
    <name evidence="10" type="ORF">L1049_004707</name>
</gene>
<evidence type="ECO:0000256" key="4">
    <source>
        <dbReference type="ARBA" id="ARBA00022729"/>
    </source>
</evidence>
<evidence type="ECO:0000256" key="3">
    <source>
        <dbReference type="ARBA" id="ARBA00022692"/>
    </source>
</evidence>
<keyword evidence="3 8" id="KW-0812">Transmembrane</keyword>
<dbReference type="Pfam" id="PF13855">
    <property type="entry name" value="LRR_8"/>
    <property type="match status" value="1"/>
</dbReference>
<dbReference type="PANTHER" id="PTHR45631">
    <property type="entry name" value="OS07G0107800 PROTEIN-RELATED"/>
    <property type="match status" value="1"/>
</dbReference>
<dbReference type="EMBL" id="JBBPBK010000007">
    <property type="protein sequence ID" value="KAK9281801.1"/>
    <property type="molecule type" value="Genomic_DNA"/>
</dbReference>
<dbReference type="PROSITE" id="PS00108">
    <property type="entry name" value="PROTEIN_KINASE_ST"/>
    <property type="match status" value="1"/>
</dbReference>
<dbReference type="PRINTS" id="PR00019">
    <property type="entry name" value="LEURICHRPT"/>
</dbReference>
<dbReference type="SUPFAM" id="SSF56112">
    <property type="entry name" value="Protein kinase-like (PK-like)"/>
    <property type="match status" value="1"/>
</dbReference>
<feature type="domain" description="Protein kinase" evidence="9">
    <location>
        <begin position="210"/>
        <end position="505"/>
    </location>
</feature>
<dbReference type="SUPFAM" id="SSF52058">
    <property type="entry name" value="L domain-like"/>
    <property type="match status" value="1"/>
</dbReference>